<organism evidence="2 3">
    <name type="scientific">Salix purpurea</name>
    <name type="common">Purple osier willow</name>
    <dbReference type="NCBI Taxonomy" id="77065"/>
    <lineage>
        <taxon>Eukaryota</taxon>
        <taxon>Viridiplantae</taxon>
        <taxon>Streptophyta</taxon>
        <taxon>Embryophyta</taxon>
        <taxon>Tracheophyta</taxon>
        <taxon>Spermatophyta</taxon>
        <taxon>Magnoliopsida</taxon>
        <taxon>eudicotyledons</taxon>
        <taxon>Gunneridae</taxon>
        <taxon>Pentapetalae</taxon>
        <taxon>rosids</taxon>
        <taxon>fabids</taxon>
        <taxon>Malpighiales</taxon>
        <taxon>Salicaceae</taxon>
        <taxon>Saliceae</taxon>
        <taxon>Salix</taxon>
    </lineage>
</organism>
<feature type="transmembrane region" description="Helical" evidence="1">
    <location>
        <begin position="20"/>
        <end position="41"/>
    </location>
</feature>
<sequence length="67" mass="8199">MHLYNFYYVIFNEFKGIQCYWILLFSCYFLSTIAFIITVIWFLFPLILFLFLFLRMVALIVVRPILS</sequence>
<comment type="caution">
    <text evidence="2">The sequence shown here is derived from an EMBL/GenBank/DDBJ whole genome shotgun (WGS) entry which is preliminary data.</text>
</comment>
<keyword evidence="1" id="KW-0812">Transmembrane</keyword>
<protein>
    <submittedName>
        <fullName evidence="2">Uncharacterized protein</fullName>
    </submittedName>
</protein>
<evidence type="ECO:0000313" key="3">
    <source>
        <dbReference type="Proteomes" id="UP001151532"/>
    </source>
</evidence>
<evidence type="ECO:0000313" key="2">
    <source>
        <dbReference type="EMBL" id="KAJ6749270.1"/>
    </source>
</evidence>
<reference evidence="2" key="1">
    <citation type="submission" date="2022-11" db="EMBL/GenBank/DDBJ databases">
        <authorList>
            <person name="Hyden B.L."/>
            <person name="Feng K."/>
            <person name="Yates T."/>
            <person name="Jawdy S."/>
            <person name="Smart L.B."/>
            <person name="Muchero W."/>
        </authorList>
    </citation>
    <scope>NUCLEOTIDE SEQUENCE</scope>
    <source>
        <tissue evidence="2">Shoot tip</tissue>
    </source>
</reference>
<dbReference type="Proteomes" id="UP001151532">
    <property type="component" value="Chromosome 12"/>
</dbReference>
<keyword evidence="1" id="KW-1133">Transmembrane helix</keyword>
<gene>
    <name evidence="2" type="ORF">OIU79_030213</name>
</gene>
<reference evidence="2" key="2">
    <citation type="journal article" date="2023" name="Int. J. Mol. Sci.">
        <title>De Novo Assembly and Annotation of 11 Diverse Shrub Willow (Salix) Genomes Reveals Novel Gene Organization in Sex-Linked Regions.</title>
        <authorList>
            <person name="Hyden B."/>
            <person name="Feng K."/>
            <person name="Yates T.B."/>
            <person name="Jawdy S."/>
            <person name="Cereghino C."/>
            <person name="Smart L.B."/>
            <person name="Muchero W."/>
        </authorList>
    </citation>
    <scope>NUCLEOTIDE SEQUENCE</scope>
    <source>
        <tissue evidence="2">Shoot tip</tissue>
    </source>
</reference>
<feature type="transmembrane region" description="Helical" evidence="1">
    <location>
        <begin position="47"/>
        <end position="66"/>
    </location>
</feature>
<name>A0A9Q0VI44_SALPP</name>
<dbReference type="AlphaFoldDB" id="A0A9Q0VI44"/>
<keyword evidence="1" id="KW-0472">Membrane</keyword>
<dbReference type="EMBL" id="JAPFFK010000008">
    <property type="protein sequence ID" value="KAJ6749270.1"/>
    <property type="molecule type" value="Genomic_DNA"/>
</dbReference>
<evidence type="ECO:0000256" key="1">
    <source>
        <dbReference type="SAM" id="Phobius"/>
    </source>
</evidence>
<keyword evidence="3" id="KW-1185">Reference proteome</keyword>
<proteinExistence type="predicted"/>
<accession>A0A9Q0VI44</accession>